<reference evidence="10 15" key="1">
    <citation type="submission" date="2014-10" db="EMBL/GenBank/DDBJ databases">
        <title>Genome sequence of Clostridium aceticum DSM 1496.</title>
        <authorList>
            <person name="Poehlein A."/>
            <person name="Schiel-Bengelsdorf B."/>
            <person name="Gottschalk G."/>
            <person name="Duerre P."/>
            <person name="Daniel R."/>
        </authorList>
    </citation>
    <scope>NUCLEOTIDE SEQUENCE [LARGE SCALE GENOMIC DNA]</scope>
    <source>
        <strain evidence="10 15">DSM 1496</strain>
    </source>
</reference>
<dbReference type="KEGG" id="cace:CACET_c01710"/>
<dbReference type="EMBL" id="CP009687">
    <property type="protein sequence ID" value="AKL95345.1"/>
    <property type="molecule type" value="Genomic_DNA"/>
</dbReference>
<organism evidence="10 15">
    <name type="scientific">Clostridium aceticum</name>
    <dbReference type="NCBI Taxonomy" id="84022"/>
    <lineage>
        <taxon>Bacteria</taxon>
        <taxon>Bacillati</taxon>
        <taxon>Bacillota</taxon>
        <taxon>Clostridia</taxon>
        <taxon>Eubacteriales</taxon>
        <taxon>Clostridiaceae</taxon>
        <taxon>Clostridium</taxon>
    </lineage>
</organism>
<dbReference type="Pfam" id="PF01385">
    <property type="entry name" value="OrfB_IS605"/>
    <property type="match status" value="1"/>
</dbReference>
<comment type="similarity">
    <text evidence="1">In the C-terminal section; belongs to the transposase 35 family.</text>
</comment>
<evidence type="ECO:0000313" key="11">
    <source>
        <dbReference type="EMBL" id="AKL95898.1"/>
    </source>
</evidence>
<keyword evidence="3" id="KW-0815">Transposition</keyword>
<comment type="similarity">
    <text evidence="2">In the N-terminal section; belongs to the transposase 2 family.</text>
</comment>
<dbReference type="EMBL" id="CP009687">
    <property type="protein sequence ID" value="AKL96077.1"/>
    <property type="molecule type" value="Genomic_DNA"/>
</dbReference>
<dbReference type="KEGG" id="cace:CACET_c32910"/>
<evidence type="ECO:0000313" key="12">
    <source>
        <dbReference type="EMBL" id="AKL96077.1"/>
    </source>
</evidence>
<dbReference type="KEGG" id="cace:CACET_c28740"/>
<feature type="domain" description="Cas12f1-like TNB" evidence="7">
    <location>
        <begin position="290"/>
        <end position="352"/>
    </location>
</feature>
<keyword evidence="5" id="KW-0233">DNA recombination</keyword>
<dbReference type="AlphaFoldDB" id="A0A0D8I5I7"/>
<dbReference type="KEGG" id="cace:CACET_c20900"/>
<dbReference type="GO" id="GO:0006310">
    <property type="term" value="P:DNA recombination"/>
    <property type="evidence" value="ECO:0007669"/>
    <property type="project" value="UniProtKB-KW"/>
</dbReference>
<evidence type="ECO:0000259" key="7">
    <source>
        <dbReference type="Pfam" id="PF07282"/>
    </source>
</evidence>
<evidence type="ECO:0000256" key="4">
    <source>
        <dbReference type="ARBA" id="ARBA00023125"/>
    </source>
</evidence>
<dbReference type="STRING" id="84022.CACET_c01710"/>
<evidence type="ECO:0000313" key="14">
    <source>
        <dbReference type="EMBL" id="AKL96735.1"/>
    </source>
</evidence>
<dbReference type="EMBL" id="CP009687">
    <property type="protein sequence ID" value="AKL95898.1"/>
    <property type="molecule type" value="Genomic_DNA"/>
</dbReference>
<dbReference type="KEGG" id="cace:CACET_c18970"/>
<dbReference type="PANTHER" id="PTHR30405:SF11">
    <property type="entry name" value="RNA-GUIDED DNA ENDONUCLEASE RV2885C-RELATED"/>
    <property type="match status" value="1"/>
</dbReference>
<feature type="domain" description="Probable transposase IS891/IS1136/IS1341" evidence="6">
    <location>
        <begin position="165"/>
        <end position="271"/>
    </location>
</feature>
<dbReference type="InterPro" id="IPR051399">
    <property type="entry name" value="RNA-guided_DNA_endo/Transpos"/>
</dbReference>
<evidence type="ECO:0000256" key="5">
    <source>
        <dbReference type="ARBA" id="ARBA00023172"/>
    </source>
</evidence>
<sequence>MQITVKFNIILTKEQVQLIESISKEYIHTVNSLVSSTLQSEERVKLSSKDVFANMPSAVKNQSIRDAKSICTKYKKAIKANSKLPTDKQKVINVATLKKPVCIWNNQNYSLKDGILSFPVIIDGKSQRIQTRTIMTDYQLKQLEGHLGALRITKKSNKYIAQISVEKVSHIVKGDVVMGVDLGLKVPAVAVTDSGKTFFFGNGRQNKYVKRKYKAKRKKLGKAKKLKVIKKLDDKEQRWMTDQDHKVSREIINFAVNNNVSDIRLEKLTNIRNTARTSRKNEKNLHTWSFYRLAQFIEYKALLKGIKVEYVDPKYTSQICPECKKLNKARDRKYKCSCGFKTHRDRVGAINIINAPVVDGKSLLA</sequence>
<dbReference type="PANTHER" id="PTHR30405">
    <property type="entry name" value="TRANSPOSASE"/>
    <property type="match status" value="1"/>
</dbReference>
<keyword evidence="15" id="KW-1185">Reference proteome</keyword>
<evidence type="ECO:0000259" key="6">
    <source>
        <dbReference type="Pfam" id="PF01385"/>
    </source>
</evidence>
<evidence type="ECO:0000313" key="10">
    <source>
        <dbReference type="EMBL" id="AKL95537.1"/>
    </source>
</evidence>
<dbReference type="GO" id="GO:0032196">
    <property type="term" value="P:transposition"/>
    <property type="evidence" value="ECO:0007669"/>
    <property type="project" value="UniProtKB-KW"/>
</dbReference>
<dbReference type="RefSeq" id="WP_201774978.1">
    <property type="nucleotide sequence ID" value="NZ_CP009687.1"/>
</dbReference>
<evidence type="ECO:0000313" key="8">
    <source>
        <dbReference type="EMBL" id="AKL93687.1"/>
    </source>
</evidence>
<dbReference type="GO" id="GO:0003677">
    <property type="term" value="F:DNA binding"/>
    <property type="evidence" value="ECO:0007669"/>
    <property type="project" value="UniProtKB-KW"/>
</dbReference>
<dbReference type="NCBIfam" id="TIGR01766">
    <property type="entry name" value="IS200/IS605 family accessory protein TnpB-like domain"/>
    <property type="match status" value="1"/>
</dbReference>
<dbReference type="EMBL" id="CP009687">
    <property type="protein sequence ID" value="AKL95537.1"/>
    <property type="molecule type" value="Genomic_DNA"/>
</dbReference>
<dbReference type="EMBL" id="CP009687">
    <property type="protein sequence ID" value="AKL93687.1"/>
    <property type="molecule type" value="Genomic_DNA"/>
</dbReference>
<dbReference type="NCBIfam" id="NF040570">
    <property type="entry name" value="guided_TnpB"/>
    <property type="match status" value="1"/>
</dbReference>
<evidence type="ECO:0000256" key="2">
    <source>
        <dbReference type="ARBA" id="ARBA00011044"/>
    </source>
</evidence>
<protein>
    <submittedName>
        <fullName evidence="9 10">Transposase</fullName>
    </submittedName>
    <submittedName>
        <fullName evidence="12">Transposase, IS605 OrfB family, central region</fullName>
    </submittedName>
</protein>
<evidence type="ECO:0000313" key="15">
    <source>
        <dbReference type="Proteomes" id="UP000035704"/>
    </source>
</evidence>
<dbReference type="EMBL" id="CP009687">
    <property type="protein sequence ID" value="AKL96319.1"/>
    <property type="molecule type" value="Genomic_DNA"/>
</dbReference>
<evidence type="ECO:0000313" key="9">
    <source>
        <dbReference type="EMBL" id="AKL95345.1"/>
    </source>
</evidence>
<gene>
    <name evidence="8" type="ORF">CACET_c01710</name>
    <name evidence="9" type="ORF">CACET_c18970</name>
    <name evidence="10" type="ORF">CACET_c20900</name>
    <name evidence="11" type="ORF">CACET_c24530</name>
    <name evidence="12" type="ORF">CACET_c26320</name>
    <name evidence="13" type="ORF">CACET_c28740</name>
    <name evidence="14" type="ORF">CACET_c32910</name>
</gene>
<dbReference type="PATRIC" id="fig|84022.5.peg.2549"/>
<dbReference type="EMBL" id="CP009687">
    <property type="protein sequence ID" value="AKL96735.1"/>
    <property type="molecule type" value="Genomic_DNA"/>
</dbReference>
<keyword evidence="4" id="KW-0238">DNA-binding</keyword>
<name>A0A0D8I5I7_9CLOT</name>
<dbReference type="InterPro" id="IPR001959">
    <property type="entry name" value="Transposase"/>
</dbReference>
<evidence type="ECO:0000256" key="3">
    <source>
        <dbReference type="ARBA" id="ARBA00022578"/>
    </source>
</evidence>
<accession>A0A0D8I5I7</accession>
<evidence type="ECO:0000313" key="13">
    <source>
        <dbReference type="EMBL" id="AKL96319.1"/>
    </source>
</evidence>
<evidence type="ECO:0000256" key="1">
    <source>
        <dbReference type="ARBA" id="ARBA00008761"/>
    </source>
</evidence>
<dbReference type="Proteomes" id="UP000035704">
    <property type="component" value="Chromosome"/>
</dbReference>
<proteinExistence type="inferred from homology"/>
<dbReference type="InterPro" id="IPR010095">
    <property type="entry name" value="Cas12f1-like_TNB"/>
</dbReference>
<dbReference type="KEGG" id="cace:CACET_c24530"/>
<dbReference type="KEGG" id="cace:CACET_c26320"/>
<dbReference type="Pfam" id="PF07282">
    <property type="entry name" value="Cas12f1-like_TNB"/>
    <property type="match status" value="1"/>
</dbReference>